<proteinExistence type="inferred from homology"/>
<dbReference type="EMBL" id="UXSR01005711">
    <property type="protein sequence ID" value="VDD83394.1"/>
    <property type="molecule type" value="Genomic_DNA"/>
</dbReference>
<dbReference type="Proteomes" id="UP000267029">
    <property type="component" value="Unassembled WGS sequence"/>
</dbReference>
<gene>
    <name evidence="3" type="ORF">MCOS_LOCUS9397</name>
</gene>
<reference evidence="3 4" key="1">
    <citation type="submission" date="2018-10" db="EMBL/GenBank/DDBJ databases">
        <authorList>
            <consortium name="Pathogen Informatics"/>
        </authorList>
    </citation>
    <scope>NUCLEOTIDE SEQUENCE [LARGE SCALE GENOMIC DNA]</scope>
</reference>
<evidence type="ECO:0000313" key="4">
    <source>
        <dbReference type="Proteomes" id="UP000267029"/>
    </source>
</evidence>
<dbReference type="STRING" id="53468.A0A0R3UNL8"/>
<dbReference type="GO" id="GO:0005737">
    <property type="term" value="C:cytoplasm"/>
    <property type="evidence" value="ECO:0007669"/>
    <property type="project" value="TreeGrafter"/>
</dbReference>
<evidence type="ECO:0000256" key="1">
    <source>
        <dbReference type="ARBA" id="ARBA00009407"/>
    </source>
</evidence>
<protein>
    <recommendedName>
        <fullName evidence="2">CRIM domain-containing protein</fullName>
    </recommendedName>
</protein>
<evidence type="ECO:0000313" key="3">
    <source>
        <dbReference type="EMBL" id="VDD83394.1"/>
    </source>
</evidence>
<dbReference type="GO" id="GO:0005886">
    <property type="term" value="C:plasma membrane"/>
    <property type="evidence" value="ECO:0007669"/>
    <property type="project" value="TreeGrafter"/>
</dbReference>
<dbReference type="AlphaFoldDB" id="A0A0R3UNL8"/>
<accession>A0A0R3UNL8</accession>
<dbReference type="PANTHER" id="PTHR13335:SF1">
    <property type="entry name" value="TARGET OF RAPAMYCIN COMPLEX 2 SUBUNIT MAPKAP1"/>
    <property type="match status" value="1"/>
</dbReference>
<dbReference type="Pfam" id="PF16978">
    <property type="entry name" value="CRIM"/>
    <property type="match status" value="1"/>
</dbReference>
<dbReference type="GO" id="GO:0005546">
    <property type="term" value="F:phosphatidylinositol-4,5-bisphosphate binding"/>
    <property type="evidence" value="ECO:0007669"/>
    <property type="project" value="TreeGrafter"/>
</dbReference>
<name>A0A0R3UNL8_MESCO</name>
<evidence type="ECO:0000259" key="2">
    <source>
        <dbReference type="Pfam" id="PF16978"/>
    </source>
</evidence>
<dbReference type="InterPro" id="IPR008828">
    <property type="entry name" value="Sin1/Avo1"/>
</dbReference>
<dbReference type="InterPro" id="IPR031567">
    <property type="entry name" value="CRIM_dom"/>
</dbReference>
<keyword evidence="4" id="KW-1185">Reference proteome</keyword>
<dbReference type="GO" id="GO:0031932">
    <property type="term" value="C:TORC2 complex"/>
    <property type="evidence" value="ECO:0007669"/>
    <property type="project" value="InterPro"/>
</dbReference>
<dbReference type="GO" id="GO:0038203">
    <property type="term" value="P:TORC2 signaling"/>
    <property type="evidence" value="ECO:0007669"/>
    <property type="project" value="TreeGrafter"/>
</dbReference>
<comment type="similarity">
    <text evidence="1">Belongs to the SIN1 family.</text>
</comment>
<sequence>MDDFIQELRHTFIISDDTSTCENLCRDYDEFLAQIAKEDETSSNPCRYSPEIIFTPNLGNLFVNISIVVKLSAGVAGSIPALANAEPLPPPPPVDKSKKSALTIALEKSLLSGKSANANKFIDYAVFDGRSADGKSASIPATRSSPRLRSFLIWFWRVPGLPKVSISVLPSASCTVKELVGLSLWQYFNENPSAAASFNNESCHLDKDAASLVNRIAVYIFDMHDDVEDFPPLQASDIIHKYEFDALALVENVAIAPPNKEMNAVPLVFVTVHLAQGISLVRFPVSATLETVLNEAINRRKLRQHEGYAYHLERWVDPELQQQSEDQQSARKPLDPSLTLADCQKDNMPLRFVLIREHSRYDPVVDDSDPGSSPPALPTPAAMATKHLQSRKYRATQLRGPSSRDVQLSKSALAPLALLVADEASKCAISRDRLDVQASRLPKIFRGSSKSLTVPMSHVVDCSLCATTSGDVCDVPLSKVQFTITYLPSVVSQQAATTTCASSAGRSSASQIDDDDDNVAGAEKALEARSGVVCEDTKSLVFETQWTSARAICHQLNLIFSCCPSRIRDAYTNSRIAPL</sequence>
<organism evidence="3 4">
    <name type="scientific">Mesocestoides corti</name>
    <name type="common">Flatworm</name>
    <dbReference type="NCBI Taxonomy" id="53468"/>
    <lineage>
        <taxon>Eukaryota</taxon>
        <taxon>Metazoa</taxon>
        <taxon>Spiralia</taxon>
        <taxon>Lophotrochozoa</taxon>
        <taxon>Platyhelminthes</taxon>
        <taxon>Cestoda</taxon>
        <taxon>Eucestoda</taxon>
        <taxon>Cyclophyllidea</taxon>
        <taxon>Mesocestoididae</taxon>
        <taxon>Mesocestoides</taxon>
    </lineage>
</organism>
<feature type="domain" description="CRIM" evidence="2">
    <location>
        <begin position="100"/>
        <end position="252"/>
    </location>
</feature>
<dbReference type="OrthoDB" id="241990at2759"/>
<dbReference type="PANTHER" id="PTHR13335">
    <property type="entry name" value="TARGET OF RAPAMYCIN COMPLEX 2 SUBUNIT MAPKAP1"/>
    <property type="match status" value="1"/>
</dbReference>